<dbReference type="Gene3D" id="1.20.1050.10">
    <property type="match status" value="1"/>
</dbReference>
<dbReference type="InterPro" id="IPR036249">
    <property type="entry name" value="Thioredoxin-like_sf"/>
</dbReference>
<dbReference type="Pfam" id="PF00043">
    <property type="entry name" value="GST_C"/>
    <property type="match status" value="1"/>
</dbReference>
<dbReference type="GO" id="GO:0004364">
    <property type="term" value="F:glutathione transferase activity"/>
    <property type="evidence" value="ECO:0007669"/>
    <property type="project" value="TreeGrafter"/>
</dbReference>
<evidence type="ECO:0000256" key="1">
    <source>
        <dbReference type="ARBA" id="ARBA00010007"/>
    </source>
</evidence>
<keyword evidence="5" id="KW-0413">Isomerase</keyword>
<keyword evidence="6" id="KW-1185">Reference proteome</keyword>
<evidence type="ECO:0000259" key="3">
    <source>
        <dbReference type="PROSITE" id="PS50404"/>
    </source>
</evidence>
<protein>
    <submittedName>
        <fullName evidence="5">Maleylacetoacetate isomerase</fullName>
    </submittedName>
</protein>
<dbReference type="InterPro" id="IPR040079">
    <property type="entry name" value="Glutathione_S-Trfase"/>
</dbReference>
<dbReference type="PANTHER" id="PTHR42673:SF4">
    <property type="entry name" value="MALEYLACETOACETATE ISOMERASE"/>
    <property type="match status" value="1"/>
</dbReference>
<dbReference type="GeneID" id="19976015"/>
<comment type="similarity">
    <text evidence="1">Belongs to the GST superfamily. Zeta family.</text>
</comment>
<dbReference type="PROSITE" id="PS50404">
    <property type="entry name" value="GST_NTER"/>
    <property type="match status" value="1"/>
</dbReference>
<dbReference type="InParanoid" id="W2RL06"/>
<dbReference type="SFLD" id="SFLDS00019">
    <property type="entry name" value="Glutathione_Transferase_(cytos"/>
    <property type="match status" value="1"/>
</dbReference>
<dbReference type="GO" id="GO:0006559">
    <property type="term" value="P:L-phenylalanine catabolic process"/>
    <property type="evidence" value="ECO:0007669"/>
    <property type="project" value="TreeGrafter"/>
</dbReference>
<dbReference type="Pfam" id="PF13409">
    <property type="entry name" value="GST_N_2"/>
    <property type="match status" value="1"/>
</dbReference>
<feature type="domain" description="GST C-terminal" evidence="4">
    <location>
        <begin position="107"/>
        <end position="230"/>
    </location>
</feature>
<dbReference type="SUPFAM" id="SSF47616">
    <property type="entry name" value="GST C-terminal domain-like"/>
    <property type="match status" value="1"/>
</dbReference>
<dbReference type="STRING" id="1220924.W2RL06"/>
<dbReference type="Gene3D" id="3.40.30.10">
    <property type="entry name" value="Glutaredoxin"/>
    <property type="match status" value="1"/>
</dbReference>
<evidence type="ECO:0000313" key="5">
    <source>
        <dbReference type="EMBL" id="ETN36399.1"/>
    </source>
</evidence>
<name>W2RL06_CYPE1</name>
<organism evidence="5 6">
    <name type="scientific">Cyphellophora europaea (strain CBS 101466)</name>
    <name type="common">Phialophora europaea</name>
    <dbReference type="NCBI Taxonomy" id="1220924"/>
    <lineage>
        <taxon>Eukaryota</taxon>
        <taxon>Fungi</taxon>
        <taxon>Dikarya</taxon>
        <taxon>Ascomycota</taxon>
        <taxon>Pezizomycotina</taxon>
        <taxon>Eurotiomycetes</taxon>
        <taxon>Chaetothyriomycetidae</taxon>
        <taxon>Chaetothyriales</taxon>
        <taxon>Cyphellophoraceae</taxon>
        <taxon>Cyphellophora</taxon>
    </lineage>
</organism>
<dbReference type="VEuPathDB" id="FungiDB:HMPREF1541_08676"/>
<dbReference type="EMBL" id="KB822725">
    <property type="protein sequence ID" value="ETN36399.1"/>
    <property type="molecule type" value="Genomic_DNA"/>
</dbReference>
<dbReference type="SUPFAM" id="SSF52833">
    <property type="entry name" value="Thioredoxin-like"/>
    <property type="match status" value="1"/>
</dbReference>
<proteinExistence type="inferred from homology"/>
<feature type="domain" description="GST N-terminal" evidence="3">
    <location>
        <begin position="8"/>
        <end position="96"/>
    </location>
</feature>
<evidence type="ECO:0000256" key="2">
    <source>
        <dbReference type="SAM" id="MobiDB-lite"/>
    </source>
</evidence>
<evidence type="ECO:0000259" key="4">
    <source>
        <dbReference type="PROSITE" id="PS50405"/>
    </source>
</evidence>
<dbReference type="InterPro" id="IPR004046">
    <property type="entry name" value="GST_C"/>
</dbReference>
<dbReference type="RefSeq" id="XP_008721217.1">
    <property type="nucleotide sequence ID" value="XM_008722995.1"/>
</dbReference>
<dbReference type="eggNOG" id="KOG0868">
    <property type="taxonomic scope" value="Eukaryota"/>
</dbReference>
<dbReference type="PROSITE" id="PS51257">
    <property type="entry name" value="PROKAR_LIPOPROTEIN"/>
    <property type="match status" value="1"/>
</dbReference>
<dbReference type="GO" id="GO:0006749">
    <property type="term" value="P:glutathione metabolic process"/>
    <property type="evidence" value="ECO:0007669"/>
    <property type="project" value="TreeGrafter"/>
</dbReference>
<dbReference type="Proteomes" id="UP000030752">
    <property type="component" value="Unassembled WGS sequence"/>
</dbReference>
<gene>
    <name evidence="5" type="ORF">HMPREF1541_08676</name>
</gene>
<dbReference type="GO" id="GO:0005739">
    <property type="term" value="C:mitochondrion"/>
    <property type="evidence" value="ECO:0007669"/>
    <property type="project" value="TreeGrafter"/>
</dbReference>
<dbReference type="GO" id="GO:0016034">
    <property type="term" value="F:maleylacetoacetate isomerase activity"/>
    <property type="evidence" value="ECO:0007669"/>
    <property type="project" value="TreeGrafter"/>
</dbReference>
<reference evidence="5 6" key="1">
    <citation type="submission" date="2013-03" db="EMBL/GenBank/DDBJ databases">
        <title>The Genome Sequence of Phialophora europaea CBS 101466.</title>
        <authorList>
            <consortium name="The Broad Institute Genomics Platform"/>
            <person name="Cuomo C."/>
            <person name="de Hoog S."/>
            <person name="Gorbushina A."/>
            <person name="Walker B."/>
            <person name="Young S.K."/>
            <person name="Zeng Q."/>
            <person name="Gargeya S."/>
            <person name="Fitzgerald M."/>
            <person name="Haas B."/>
            <person name="Abouelleil A."/>
            <person name="Allen A.W."/>
            <person name="Alvarado L."/>
            <person name="Arachchi H.M."/>
            <person name="Berlin A.M."/>
            <person name="Chapman S.B."/>
            <person name="Gainer-Dewar J."/>
            <person name="Goldberg J."/>
            <person name="Griggs A."/>
            <person name="Gujja S."/>
            <person name="Hansen M."/>
            <person name="Howarth C."/>
            <person name="Imamovic A."/>
            <person name="Ireland A."/>
            <person name="Larimer J."/>
            <person name="McCowan C."/>
            <person name="Murphy C."/>
            <person name="Pearson M."/>
            <person name="Poon T.W."/>
            <person name="Priest M."/>
            <person name="Roberts A."/>
            <person name="Saif S."/>
            <person name="Shea T."/>
            <person name="Sisk P."/>
            <person name="Sykes S."/>
            <person name="Wortman J."/>
            <person name="Nusbaum C."/>
            <person name="Birren B."/>
        </authorList>
    </citation>
    <scope>NUCLEOTIDE SEQUENCE [LARGE SCALE GENOMIC DNA]</scope>
    <source>
        <strain evidence="5 6">CBS 101466</strain>
    </source>
</reference>
<evidence type="ECO:0000313" key="6">
    <source>
        <dbReference type="Proteomes" id="UP000030752"/>
    </source>
</evidence>
<accession>W2RL06</accession>
<dbReference type="SFLD" id="SFLDG00358">
    <property type="entry name" value="Main_(cytGST)"/>
    <property type="match status" value="1"/>
</dbReference>
<dbReference type="PROSITE" id="PS50405">
    <property type="entry name" value="GST_CTER"/>
    <property type="match status" value="1"/>
</dbReference>
<sequence>MATPHPKHTYTLYTFFGSSCSARVRIACHLKSIPLTYQFIDLLTSGQNAPAYAALNPSQFVPLLVVHDATTGAEVAKISQSVAILEFLEETATGVFNDVRLLPPSTESVARAKVRELLGVIVADTQPVTNQRVVKWIVPRGVDELEWQGHFMRKGLEAYEKLARGCAGKWSVGDEISLADVALVAAVDRALRYKVDVQREFPTVARIDEAMRETEAYKRGGFRSQPDTPEGMRGEVRL</sequence>
<dbReference type="AlphaFoldDB" id="W2RL06"/>
<dbReference type="InterPro" id="IPR036282">
    <property type="entry name" value="Glutathione-S-Trfase_C_sf"/>
</dbReference>
<dbReference type="PANTHER" id="PTHR42673">
    <property type="entry name" value="MALEYLACETOACETATE ISOMERASE"/>
    <property type="match status" value="1"/>
</dbReference>
<dbReference type="InterPro" id="IPR010987">
    <property type="entry name" value="Glutathione-S-Trfase_C-like"/>
</dbReference>
<dbReference type="NCBIfam" id="TIGR01262">
    <property type="entry name" value="maiA"/>
    <property type="match status" value="1"/>
</dbReference>
<feature type="region of interest" description="Disordered" evidence="2">
    <location>
        <begin position="217"/>
        <end position="238"/>
    </location>
</feature>
<dbReference type="HOGENOM" id="CLU_011226_20_0_1"/>
<dbReference type="OrthoDB" id="202840at2759"/>
<dbReference type="InterPro" id="IPR004045">
    <property type="entry name" value="Glutathione_S-Trfase_N"/>
</dbReference>
<dbReference type="InterPro" id="IPR005955">
    <property type="entry name" value="GST_Zeta"/>
</dbReference>